<sequence length="83" mass="9649">MRKHARSKAPLSAWLQDAKDAQWQTTQDIRDRYNSADFLSGNRVVFNIGGNNFRLVVLVRYQNGIVLVDRIGTHAEYDKWKLD</sequence>
<evidence type="ECO:0000313" key="1">
    <source>
        <dbReference type="EMBL" id="MBK1792326.1"/>
    </source>
</evidence>
<dbReference type="AlphaFoldDB" id="A0A8J7SLF0"/>
<accession>A0A8J7SLF0</accession>
<dbReference type="Proteomes" id="UP000624703">
    <property type="component" value="Unassembled WGS sequence"/>
</dbReference>
<keyword evidence="2" id="KW-1185">Reference proteome</keyword>
<name>A0A8J7SLF0_9BACT</name>
<dbReference type="GO" id="GO:0110001">
    <property type="term" value="C:toxin-antitoxin complex"/>
    <property type="evidence" value="ECO:0007669"/>
    <property type="project" value="InterPro"/>
</dbReference>
<dbReference type="EMBL" id="JAENIM010000044">
    <property type="protein sequence ID" value="MBK1792326.1"/>
    <property type="molecule type" value="Genomic_DNA"/>
</dbReference>
<evidence type="ECO:0000313" key="2">
    <source>
        <dbReference type="Proteomes" id="UP000624703"/>
    </source>
</evidence>
<proteinExistence type="predicted"/>
<dbReference type="Pfam" id="PF09907">
    <property type="entry name" value="HigB_toxin"/>
    <property type="match status" value="1"/>
</dbReference>
<comment type="caution">
    <text evidence="1">The sequence shown here is derived from an EMBL/GenBank/DDBJ whole genome shotgun (WGS) entry which is preliminary data.</text>
</comment>
<reference evidence="1" key="1">
    <citation type="submission" date="2021-01" db="EMBL/GenBank/DDBJ databases">
        <title>Modified the classification status of verrucomicrobia.</title>
        <authorList>
            <person name="Feng X."/>
        </authorList>
    </citation>
    <scope>NUCLEOTIDE SEQUENCE</scope>
    <source>
        <strain evidence="1">_KCTC 22039</strain>
    </source>
</reference>
<organism evidence="1 2">
    <name type="scientific">Persicirhabdus sediminis</name>
    <dbReference type="NCBI Taxonomy" id="454144"/>
    <lineage>
        <taxon>Bacteria</taxon>
        <taxon>Pseudomonadati</taxon>
        <taxon>Verrucomicrobiota</taxon>
        <taxon>Verrucomicrobiia</taxon>
        <taxon>Verrucomicrobiales</taxon>
        <taxon>Verrucomicrobiaceae</taxon>
        <taxon>Persicirhabdus</taxon>
    </lineage>
</organism>
<dbReference type="InterPro" id="IPR018669">
    <property type="entry name" value="Toxin_HigB"/>
</dbReference>
<dbReference type="GO" id="GO:0004519">
    <property type="term" value="F:endonuclease activity"/>
    <property type="evidence" value="ECO:0007669"/>
    <property type="project" value="InterPro"/>
</dbReference>
<gene>
    <name evidence="1" type="ORF">JIN82_14275</name>
</gene>
<protein>
    <submittedName>
        <fullName evidence="1">Type II toxin-antitoxin system HigB family toxin</fullName>
    </submittedName>
</protein>
<dbReference type="GO" id="GO:0003723">
    <property type="term" value="F:RNA binding"/>
    <property type="evidence" value="ECO:0007669"/>
    <property type="project" value="InterPro"/>
</dbReference>